<dbReference type="GO" id="GO:0033863">
    <property type="term" value="F:ribose 1,5-bisphosphate phosphokinase activity"/>
    <property type="evidence" value="ECO:0007669"/>
    <property type="project" value="UniProtKB-EC"/>
</dbReference>
<dbReference type="EC" id="2.7.4.23" evidence="3"/>
<keyword evidence="6" id="KW-0067">ATP-binding</keyword>
<dbReference type="NCBIfam" id="TIGR02322">
    <property type="entry name" value="phosphon_PhnN"/>
    <property type="match status" value="1"/>
</dbReference>
<evidence type="ECO:0000256" key="4">
    <source>
        <dbReference type="ARBA" id="ARBA00022679"/>
    </source>
</evidence>
<dbReference type="UniPathway" id="UPA00087">
    <property type="reaction ID" value="UER00175"/>
</dbReference>
<dbReference type="GO" id="GO:0005524">
    <property type="term" value="F:ATP binding"/>
    <property type="evidence" value="ECO:0007669"/>
    <property type="project" value="UniProtKB-KW"/>
</dbReference>
<evidence type="ECO:0000313" key="7">
    <source>
        <dbReference type="EMBL" id="KFI27881.1"/>
    </source>
</evidence>
<keyword evidence="4" id="KW-0808">Transferase</keyword>
<accession>A0A086Y0T1</accession>
<dbReference type="InterPro" id="IPR012699">
    <property type="entry name" value="PhnN"/>
</dbReference>
<dbReference type="InterPro" id="IPR008145">
    <property type="entry name" value="GK/Ca_channel_bsu"/>
</dbReference>
<reference evidence="7 8" key="1">
    <citation type="submission" date="2014-03" db="EMBL/GenBank/DDBJ databases">
        <title>Genome of Haematobacter massiliensis CCUG 47968.</title>
        <authorList>
            <person name="Wang D."/>
            <person name="Wang G."/>
        </authorList>
    </citation>
    <scope>NUCLEOTIDE SEQUENCE [LARGE SCALE GENOMIC DNA]</scope>
    <source>
        <strain evidence="7 8">CCUG 47968</strain>
    </source>
</reference>
<comment type="caution">
    <text evidence="7">The sequence shown here is derived from an EMBL/GenBank/DDBJ whole genome shotgun (WGS) entry which is preliminary data.</text>
</comment>
<name>A0A086Y0T1_9RHOB</name>
<dbReference type="SUPFAM" id="SSF52540">
    <property type="entry name" value="P-loop containing nucleoside triphosphate hydrolases"/>
    <property type="match status" value="1"/>
</dbReference>
<comment type="pathway">
    <text evidence="2">Metabolic intermediate biosynthesis; 5-phospho-alpha-D-ribose 1-diphosphate biosynthesis; 5-phospho-alpha-D-ribose 1-diphosphate from D-ribose 5-phosphate (route II): step 3/3.</text>
</comment>
<protein>
    <recommendedName>
        <fullName evidence="3">ribose 1,5-bisphosphate phosphokinase</fullName>
        <ecNumber evidence="3">2.7.4.23</ecNumber>
    </recommendedName>
</protein>
<dbReference type="OrthoDB" id="341217at2"/>
<dbReference type="Gene3D" id="3.40.50.300">
    <property type="entry name" value="P-loop containing nucleotide triphosphate hydrolases"/>
    <property type="match status" value="1"/>
</dbReference>
<evidence type="ECO:0000256" key="6">
    <source>
        <dbReference type="ARBA" id="ARBA00022840"/>
    </source>
</evidence>
<gene>
    <name evidence="7" type="ORF">CN97_19750</name>
</gene>
<keyword evidence="7" id="KW-0418">Kinase</keyword>
<dbReference type="STRING" id="195105.CN97_19750"/>
<dbReference type="PANTHER" id="PTHR23117:SF8">
    <property type="entry name" value="RIBOSE 1,5-BISPHOSPHATE PHOSPHOKINASE PHNN"/>
    <property type="match status" value="1"/>
</dbReference>
<comment type="catalytic activity">
    <reaction evidence="1">
        <text>alpha-D-ribose 1,5-bisphosphate + ATP = 5-phospho-alpha-D-ribose 1-diphosphate + ADP</text>
        <dbReference type="Rhea" id="RHEA:20109"/>
        <dbReference type="ChEBI" id="CHEBI:30616"/>
        <dbReference type="ChEBI" id="CHEBI:58017"/>
        <dbReference type="ChEBI" id="CHEBI:68688"/>
        <dbReference type="ChEBI" id="CHEBI:456216"/>
        <dbReference type="EC" id="2.7.4.23"/>
    </reaction>
</comment>
<dbReference type="InterPro" id="IPR027417">
    <property type="entry name" value="P-loop_NTPase"/>
</dbReference>
<dbReference type="SMART" id="SM00072">
    <property type="entry name" value="GuKc"/>
    <property type="match status" value="1"/>
</dbReference>
<dbReference type="PANTHER" id="PTHR23117">
    <property type="entry name" value="GUANYLATE KINASE-RELATED"/>
    <property type="match status" value="1"/>
</dbReference>
<dbReference type="GO" id="GO:0005829">
    <property type="term" value="C:cytosol"/>
    <property type="evidence" value="ECO:0007669"/>
    <property type="project" value="TreeGrafter"/>
</dbReference>
<dbReference type="Pfam" id="PF00625">
    <property type="entry name" value="Guanylate_kin"/>
    <property type="match status" value="1"/>
</dbReference>
<organism evidence="7 8">
    <name type="scientific">Haematobacter massiliensis</name>
    <dbReference type="NCBI Taxonomy" id="195105"/>
    <lineage>
        <taxon>Bacteria</taxon>
        <taxon>Pseudomonadati</taxon>
        <taxon>Pseudomonadota</taxon>
        <taxon>Alphaproteobacteria</taxon>
        <taxon>Rhodobacterales</taxon>
        <taxon>Paracoccaceae</taxon>
        <taxon>Haematobacter</taxon>
    </lineage>
</organism>
<sequence>MRTAIFAVVGPSGAGKDTVIAAALARRPDIHRVRRVITRPTEAGGEDFEGVSETLFQKRLAAGDFVLHWQAHGLSYGIPRSEVILGRDVLFNASRAVLERAAQVFPELRILQISAPPEVLALRLAQRGRETAADIAQRLVRDTAPFPRDIPVSIIDNGGALDIAVAQFLHELDHRATRPVMG</sequence>
<evidence type="ECO:0000256" key="1">
    <source>
        <dbReference type="ARBA" id="ARBA00000373"/>
    </source>
</evidence>
<dbReference type="AlphaFoldDB" id="A0A086Y0T1"/>
<keyword evidence="5" id="KW-0547">Nucleotide-binding</keyword>
<keyword evidence="8" id="KW-1185">Reference proteome</keyword>
<evidence type="ECO:0000256" key="2">
    <source>
        <dbReference type="ARBA" id="ARBA00005069"/>
    </source>
</evidence>
<dbReference type="eggNOG" id="COG3709">
    <property type="taxonomic scope" value="Bacteria"/>
</dbReference>
<dbReference type="RefSeq" id="WP_035712392.1">
    <property type="nucleotide sequence ID" value="NZ_CP035510.1"/>
</dbReference>
<dbReference type="Proteomes" id="UP000028826">
    <property type="component" value="Unassembled WGS sequence"/>
</dbReference>
<evidence type="ECO:0000256" key="3">
    <source>
        <dbReference type="ARBA" id="ARBA00012892"/>
    </source>
</evidence>
<dbReference type="GO" id="GO:0006015">
    <property type="term" value="P:5-phosphoribose 1-diphosphate biosynthetic process"/>
    <property type="evidence" value="ECO:0007669"/>
    <property type="project" value="UniProtKB-UniPathway"/>
</dbReference>
<evidence type="ECO:0000313" key="8">
    <source>
        <dbReference type="Proteomes" id="UP000028826"/>
    </source>
</evidence>
<proteinExistence type="predicted"/>
<dbReference type="EMBL" id="JGYG01000009">
    <property type="protein sequence ID" value="KFI27881.1"/>
    <property type="molecule type" value="Genomic_DNA"/>
</dbReference>
<evidence type="ECO:0000256" key="5">
    <source>
        <dbReference type="ARBA" id="ARBA00022741"/>
    </source>
</evidence>